<accession>A0ABW8KRA3</accession>
<dbReference type="InterPro" id="IPR036465">
    <property type="entry name" value="vWFA_dom_sf"/>
</dbReference>
<sequence>MSQFTHGVTSLLLGILLFLTSQFSIADDIELYHLESNDKPRVLLVFDNSLSMALPMHSNKHCKGLLGAIKLCPETRLSAAKKAMKKLINDNPDIDFALIKSTGPLSLNLSNMLNIDGLLVGPAGGYVAHGFGADHADIIDTIDNWNLLSLVNLSPMTEMLHEALLYLHGRQIGYDHLNLLNLIDIRIQKKGQYISPFKLLDSFALPCESRVNVVLITDGISLTESLPLLDNSRVNDIKQLHQAMYGYPAVKFKNTYLPIVAKVLHGQGIDDYDAYPETTIIDTIKIHTVGFGFAMPLYAEQVLIETAKQGGGQYFLAESIDELDDAFAATMKTVRDVDANFTSPAIVANNADRTRHLDSIYLTMFRPELGPRWQGNLKKLKVSGTQIIDATGNIALDDEGKINQDSRTFWLPGGEPNDGAELLAGGVNYWLSEYAERTIYTDTLAGLVPFTFAKLQANVGKLDELFNESPLQLEATINWARGVDVDDENNNDNRTESRSNIFGDPLHSKPVAIDYGNGDIRILIGTNAGFLHMFQDKNDTLSESWAFIPRSLYGILKSLRVNQANRKIYGVDGPISLFIDDKNSNGIINDDDRVWAFFGQRRGGRNYYGLDISKPDSPKLLWSNPIQGGRAPFKELGQTWSKPVVTYIKLAGFENKPVLIFAAGYDTNKDNEYLHSDNQGRGIYIVDASTGEKVWSLTPENGFKGVDSIAGDVAVFDANYDGYIDRLYAADTGGNVWRVDMPEGKLWTHFKLAELSGNGAAQNRRFLNQPMVARTVFSRVSRVFYNGEQLKVREDIPFDAVLIGSGDRAAPMASDVQDQLYMIRDINTVTGKFVNGIPEPIKIDHLMDVSSDPFSTKLDDIEGFNQLEVELSRFKGWYYNLPKLGEKSLAAATVIGGIAYFTSYTPAVATEAQQCINSSGQGAMYAFHLHYGTKVYEQLAYLTRHELPDTPQLYFGASEQCEDKNHDKLCDDTLEPVTEKSQFLLVGPWLNNSQMKGSKQPSEAFIPQELLGPELTFDENGHIKLISDTSVQGFGFRVRQTYVYKQDIISQ</sequence>
<evidence type="ECO:0000256" key="2">
    <source>
        <dbReference type="ARBA" id="ARBA00008387"/>
    </source>
</evidence>
<keyword evidence="9" id="KW-1185">Reference proteome</keyword>
<gene>
    <name evidence="8" type="ORF">ACI2JU_00420</name>
</gene>
<evidence type="ECO:0000313" key="8">
    <source>
        <dbReference type="EMBL" id="MFK3862364.1"/>
    </source>
</evidence>
<evidence type="ECO:0000256" key="5">
    <source>
        <dbReference type="ARBA" id="ARBA00022837"/>
    </source>
</evidence>
<comment type="subcellular location">
    <subcellularLocation>
        <location evidence="1">Fimbrium</location>
    </subcellularLocation>
</comment>
<dbReference type="Gene3D" id="3.40.50.410">
    <property type="entry name" value="von Willebrand factor, type A domain"/>
    <property type="match status" value="1"/>
</dbReference>
<evidence type="ECO:0000256" key="1">
    <source>
        <dbReference type="ARBA" id="ARBA00004561"/>
    </source>
</evidence>
<evidence type="ECO:0000256" key="6">
    <source>
        <dbReference type="ARBA" id="ARBA00023263"/>
    </source>
</evidence>
<name>A0ABW8KRA3_9GAMM</name>
<evidence type="ECO:0000313" key="9">
    <source>
        <dbReference type="Proteomes" id="UP001620262"/>
    </source>
</evidence>
<keyword evidence="6" id="KW-0281">Fimbrium</keyword>
<protein>
    <submittedName>
        <fullName evidence="8">PilC/PilY family type IV pilus protein</fullName>
    </submittedName>
</protein>
<comment type="similarity">
    <text evidence="2">Belongs to the PilY1 family.</text>
</comment>
<dbReference type="Gene3D" id="2.130.10.10">
    <property type="entry name" value="YVTN repeat-like/Quinoprotein amine dehydrogenase"/>
    <property type="match status" value="1"/>
</dbReference>
<evidence type="ECO:0000259" key="7">
    <source>
        <dbReference type="Pfam" id="PF05567"/>
    </source>
</evidence>
<dbReference type="InterPro" id="IPR008707">
    <property type="entry name" value="B-propeller_PilY1"/>
</dbReference>
<keyword evidence="5" id="KW-0106">Calcium</keyword>
<comment type="caution">
    <text evidence="8">The sequence shown here is derived from an EMBL/GenBank/DDBJ whole genome shotgun (WGS) entry which is preliminary data.</text>
</comment>
<evidence type="ECO:0000256" key="3">
    <source>
        <dbReference type="ARBA" id="ARBA00022558"/>
    </source>
</evidence>
<feature type="domain" description="PilY1 beta-propeller" evidence="7">
    <location>
        <begin position="521"/>
        <end position="746"/>
    </location>
</feature>
<reference evidence="8 9" key="1">
    <citation type="submission" date="2024-11" db="EMBL/GenBank/DDBJ databases">
        <title>The Natural Products Discovery Center: Release of the First 8490 Sequenced Strains for Exploring Actinobacteria Biosynthetic Diversity.</title>
        <authorList>
            <person name="Kalkreuter E."/>
            <person name="Kautsar S.A."/>
            <person name="Yang D."/>
            <person name="Bader C.D."/>
            <person name="Teijaro C.N."/>
            <person name="Fluegel L."/>
            <person name="Davis C.M."/>
            <person name="Simpson J.R."/>
            <person name="Lauterbach L."/>
            <person name="Steele A.D."/>
            <person name="Gui C."/>
            <person name="Meng S."/>
            <person name="Li G."/>
            <person name="Viehrig K."/>
            <person name="Ye F."/>
            <person name="Su P."/>
            <person name="Kiefer A.F."/>
            <person name="Nichols A."/>
            <person name="Cepeda A.J."/>
            <person name="Yan W."/>
            <person name="Fan B."/>
            <person name="Jiang Y."/>
            <person name="Adhikari A."/>
            <person name="Zheng C.-J."/>
            <person name="Schuster L."/>
            <person name="Cowan T.M."/>
            <person name="Smanski M.J."/>
            <person name="Chevrette M.G."/>
            <person name="De Carvalho L.P.S."/>
            <person name="Shen B."/>
        </authorList>
    </citation>
    <scope>NUCLEOTIDE SEQUENCE [LARGE SCALE GENOMIC DNA]</scope>
    <source>
        <strain evidence="8 9">NPDC078403</strain>
    </source>
</reference>
<dbReference type="Proteomes" id="UP001620262">
    <property type="component" value="Unassembled WGS sequence"/>
</dbReference>
<keyword evidence="3" id="KW-1029">Fimbrium biogenesis</keyword>
<dbReference type="RefSeq" id="WP_404674464.1">
    <property type="nucleotide sequence ID" value="NZ_JBJDOT010000001.1"/>
</dbReference>
<dbReference type="SUPFAM" id="SSF53300">
    <property type="entry name" value="vWA-like"/>
    <property type="match status" value="1"/>
</dbReference>
<dbReference type="SUPFAM" id="SSF50998">
    <property type="entry name" value="Quinoprotein alcohol dehydrogenase-like"/>
    <property type="match status" value="1"/>
</dbReference>
<dbReference type="InterPro" id="IPR015943">
    <property type="entry name" value="WD40/YVTN_repeat-like_dom_sf"/>
</dbReference>
<organism evidence="8 9">
    <name type="scientific">Pseudoalteromonas rhizosphaerae</name>
    <dbReference type="NCBI Taxonomy" id="2518973"/>
    <lineage>
        <taxon>Bacteria</taxon>
        <taxon>Pseudomonadati</taxon>
        <taxon>Pseudomonadota</taxon>
        <taxon>Gammaproteobacteria</taxon>
        <taxon>Alteromonadales</taxon>
        <taxon>Pseudoalteromonadaceae</taxon>
        <taxon>Pseudoalteromonas</taxon>
    </lineage>
</organism>
<dbReference type="EMBL" id="JBJDOT010000001">
    <property type="protein sequence ID" value="MFK3862364.1"/>
    <property type="molecule type" value="Genomic_DNA"/>
</dbReference>
<dbReference type="Pfam" id="PF05567">
    <property type="entry name" value="T4P_PilY1"/>
    <property type="match status" value="1"/>
</dbReference>
<evidence type="ECO:0000256" key="4">
    <source>
        <dbReference type="ARBA" id="ARBA00022723"/>
    </source>
</evidence>
<keyword evidence="4" id="KW-0479">Metal-binding</keyword>
<dbReference type="InterPro" id="IPR011047">
    <property type="entry name" value="Quinoprotein_ADH-like_sf"/>
</dbReference>
<proteinExistence type="inferred from homology"/>